<name>A0A1H5GTU9_9MICC</name>
<sequence>MADLDAWARNVAGRYIDVDNWAGNQCWDLSQEWLTVCNGGTLWTQPSNYPGLAAGSWEVATQNTSNSDDLLRHVIAIPGTEQGLPGDLIIWAYGSANYPISHTAVLIEDRGPILYTLSQNSSPARADLSGYSVESSGPAIYQELPRAGILGFLRPRATITGHASNITPIPTYTADQQFLVDLGLPLT</sequence>
<organism evidence="1 2">
    <name type="scientific">Arthrobacter alpinus</name>
    <dbReference type="NCBI Taxonomy" id="656366"/>
    <lineage>
        <taxon>Bacteria</taxon>
        <taxon>Bacillati</taxon>
        <taxon>Actinomycetota</taxon>
        <taxon>Actinomycetes</taxon>
        <taxon>Micrococcales</taxon>
        <taxon>Micrococcaceae</taxon>
        <taxon>Arthrobacter</taxon>
    </lineage>
</organism>
<dbReference type="Gene3D" id="3.90.1720.10">
    <property type="entry name" value="endopeptidase domain like (from Nostoc punctiforme)"/>
    <property type="match status" value="1"/>
</dbReference>
<accession>A0A1H5GTU9</accession>
<evidence type="ECO:0000313" key="1">
    <source>
        <dbReference type="EMBL" id="SEE19090.1"/>
    </source>
</evidence>
<evidence type="ECO:0008006" key="3">
    <source>
        <dbReference type="Google" id="ProtNLM"/>
    </source>
</evidence>
<dbReference type="Proteomes" id="UP000182725">
    <property type="component" value="Unassembled WGS sequence"/>
</dbReference>
<dbReference type="AlphaFoldDB" id="A0A1H5GTU9"/>
<evidence type="ECO:0000313" key="2">
    <source>
        <dbReference type="Proteomes" id="UP000182725"/>
    </source>
</evidence>
<gene>
    <name evidence="1" type="ORF">SAMN04489740_0848</name>
</gene>
<reference evidence="1 2" key="1">
    <citation type="submission" date="2016-10" db="EMBL/GenBank/DDBJ databases">
        <authorList>
            <person name="de Groot N.N."/>
        </authorList>
    </citation>
    <scope>NUCLEOTIDE SEQUENCE [LARGE SCALE GENOMIC DNA]</scope>
    <source>
        <strain evidence="1 2">DSM 22274</strain>
    </source>
</reference>
<dbReference type="RefSeq" id="WP_074710701.1">
    <property type="nucleotide sequence ID" value="NZ_FNTV01000001.1"/>
</dbReference>
<protein>
    <recommendedName>
        <fullName evidence="3">Peptidase C51 domain-containing protein</fullName>
    </recommendedName>
</protein>
<proteinExistence type="predicted"/>
<dbReference type="EMBL" id="FNTV01000001">
    <property type="protein sequence ID" value="SEE19090.1"/>
    <property type="molecule type" value="Genomic_DNA"/>
</dbReference>